<evidence type="ECO:0000256" key="6">
    <source>
        <dbReference type="ARBA" id="ARBA00023102"/>
    </source>
</evidence>
<reference evidence="11" key="2">
    <citation type="submission" date="2015-04" db="EMBL/GenBank/DDBJ databases">
        <title>A butyrogenic pathway from the amino acid lysine in a human gut commensal.</title>
        <authorList>
            <person name="de Vos W.M."/>
            <person name="Bui N.T.P."/>
            <person name="Plugge C.M."/>
            <person name="Ritari J."/>
        </authorList>
    </citation>
    <scope>NUCLEOTIDE SEQUENCE [LARGE SCALE GENOMIC DNA]</scope>
    <source>
        <strain evidence="11">AF211</strain>
    </source>
</reference>
<dbReference type="SMART" id="SM00481">
    <property type="entry name" value="POLIIIAc"/>
    <property type="match status" value="1"/>
</dbReference>
<dbReference type="Gene3D" id="3.20.20.140">
    <property type="entry name" value="Metal-dependent hydrolases"/>
    <property type="match status" value="1"/>
</dbReference>
<dbReference type="InterPro" id="IPR010140">
    <property type="entry name" value="Histidinol_P_phosphatase_HisJ"/>
</dbReference>
<feature type="domain" description="Polymerase/histidinol phosphatase N-terminal" evidence="9">
    <location>
        <begin position="4"/>
        <end position="87"/>
    </location>
</feature>
<dbReference type="GO" id="GO:0004401">
    <property type="term" value="F:histidinol-phosphatase activity"/>
    <property type="evidence" value="ECO:0007669"/>
    <property type="project" value="UniProtKB-UniRule"/>
</dbReference>
<keyword evidence="11" id="KW-1185">Reference proteome</keyword>
<dbReference type="EMBL" id="CP011307">
    <property type="protein sequence ID" value="ALP95331.1"/>
    <property type="molecule type" value="Genomic_DNA"/>
</dbReference>
<accession>A0A0S2W7N5</accession>
<evidence type="ECO:0000256" key="4">
    <source>
        <dbReference type="ARBA" id="ARBA00022605"/>
    </source>
</evidence>
<dbReference type="InterPro" id="IPR016195">
    <property type="entry name" value="Pol/histidinol_Pase-like"/>
</dbReference>
<dbReference type="Proteomes" id="UP000064844">
    <property type="component" value="Chromosome"/>
</dbReference>
<dbReference type="RefSeq" id="WP_058118445.1">
    <property type="nucleotide sequence ID" value="NZ_CP011307.1"/>
</dbReference>
<dbReference type="GO" id="GO:0005737">
    <property type="term" value="C:cytoplasm"/>
    <property type="evidence" value="ECO:0007669"/>
    <property type="project" value="TreeGrafter"/>
</dbReference>
<name>A0A0S2W7N5_9FIRM</name>
<sequence length="268" mass="30046">MYYADYHTHSRLSPDSDAPLLDMAEAAARAGLSELCITDHYDLVEMDGTPRTQPLDWPAAVAQWEEVRPRMAGRLILKLGVEFGSPTYDHTAARRTLDQSLLDFVIGSLHNYSPEAGGADFYLGDYTSPEICYAALDDYFAHMARLAPLPFYDSLGHIIYPLRYMCMRDGQSVSLDRYMDAIREILKTVVETGHGIEVNTYNGRTVSDWRPILDLYREVGGEILTVGSDAHAPRNVARGIRDAYALIAEAGFRYVAVYARRKPAFIPL</sequence>
<dbReference type="Pfam" id="PF02811">
    <property type="entry name" value="PHP"/>
    <property type="match status" value="1"/>
</dbReference>
<dbReference type="AlphaFoldDB" id="A0A0S2W7N5"/>
<evidence type="ECO:0000259" key="9">
    <source>
        <dbReference type="SMART" id="SM00481"/>
    </source>
</evidence>
<keyword evidence="6 8" id="KW-0368">Histidine biosynthesis</keyword>
<comment type="catalytic activity">
    <reaction evidence="7 8">
        <text>L-histidinol phosphate + H2O = L-histidinol + phosphate</text>
        <dbReference type="Rhea" id="RHEA:14465"/>
        <dbReference type="ChEBI" id="CHEBI:15377"/>
        <dbReference type="ChEBI" id="CHEBI:43474"/>
        <dbReference type="ChEBI" id="CHEBI:57699"/>
        <dbReference type="ChEBI" id="CHEBI:57980"/>
        <dbReference type="EC" id="3.1.3.15"/>
    </reaction>
</comment>
<keyword evidence="5 8" id="KW-0378">Hydrolase</keyword>
<reference evidence="10 11" key="1">
    <citation type="journal article" date="2015" name="Nat. Commun.">
        <title>Production of butyrate from lysine and the Amadori product fructoselysine by a human gut commensal.</title>
        <authorList>
            <person name="Bui T.P."/>
            <person name="Ritari J."/>
            <person name="Boeren S."/>
            <person name="de Waard P."/>
            <person name="Plugge C.M."/>
            <person name="de Vos W.M."/>
        </authorList>
    </citation>
    <scope>NUCLEOTIDE SEQUENCE [LARGE SCALE GENOMIC DNA]</scope>
    <source>
        <strain evidence="10 11">AF211</strain>
    </source>
</reference>
<dbReference type="SUPFAM" id="SSF89550">
    <property type="entry name" value="PHP domain-like"/>
    <property type="match status" value="1"/>
</dbReference>
<dbReference type="KEGG" id="ibu:IB211_02940"/>
<organism evidence="10 11">
    <name type="scientific">Intestinimonas butyriciproducens</name>
    <dbReference type="NCBI Taxonomy" id="1297617"/>
    <lineage>
        <taxon>Bacteria</taxon>
        <taxon>Bacillati</taxon>
        <taxon>Bacillota</taxon>
        <taxon>Clostridia</taxon>
        <taxon>Eubacteriales</taxon>
        <taxon>Intestinimonas</taxon>
    </lineage>
</organism>
<evidence type="ECO:0000256" key="2">
    <source>
        <dbReference type="ARBA" id="ARBA00009152"/>
    </source>
</evidence>
<dbReference type="STRING" id="1297617.IB211_02940"/>
<dbReference type="PATRIC" id="fig|1297617.4.peg.3020"/>
<protein>
    <recommendedName>
        <fullName evidence="3 8">Histidinol-phosphatase</fullName>
        <shortName evidence="8">HolPase</shortName>
        <ecNumber evidence="3 8">3.1.3.15</ecNumber>
    </recommendedName>
</protein>
<dbReference type="PANTHER" id="PTHR21039:SF0">
    <property type="entry name" value="HISTIDINOL-PHOSPHATASE"/>
    <property type="match status" value="1"/>
</dbReference>
<evidence type="ECO:0000256" key="7">
    <source>
        <dbReference type="ARBA" id="ARBA00049158"/>
    </source>
</evidence>
<dbReference type="UniPathway" id="UPA00031">
    <property type="reaction ID" value="UER00013"/>
</dbReference>
<evidence type="ECO:0000256" key="1">
    <source>
        <dbReference type="ARBA" id="ARBA00004970"/>
    </source>
</evidence>
<evidence type="ECO:0000256" key="3">
    <source>
        <dbReference type="ARBA" id="ARBA00013085"/>
    </source>
</evidence>
<comment type="similarity">
    <text evidence="2 8">Belongs to the PHP hydrolase family. HisK subfamily.</text>
</comment>
<dbReference type="InterPro" id="IPR003141">
    <property type="entry name" value="Pol/His_phosphatase_N"/>
</dbReference>
<dbReference type="GO" id="GO:0000105">
    <property type="term" value="P:L-histidine biosynthetic process"/>
    <property type="evidence" value="ECO:0007669"/>
    <property type="project" value="UniProtKB-UniRule"/>
</dbReference>
<evidence type="ECO:0000256" key="5">
    <source>
        <dbReference type="ARBA" id="ARBA00022801"/>
    </source>
</evidence>
<evidence type="ECO:0000256" key="8">
    <source>
        <dbReference type="RuleBase" id="RU366003"/>
    </source>
</evidence>
<dbReference type="EC" id="3.1.3.15" evidence="3 8"/>
<proteinExistence type="inferred from homology"/>
<dbReference type="NCBIfam" id="TIGR01856">
    <property type="entry name" value="hisJ_fam"/>
    <property type="match status" value="1"/>
</dbReference>
<dbReference type="InterPro" id="IPR004013">
    <property type="entry name" value="PHP_dom"/>
</dbReference>
<keyword evidence="4 8" id="KW-0028">Amino-acid biosynthesis</keyword>
<evidence type="ECO:0000313" key="11">
    <source>
        <dbReference type="Proteomes" id="UP000064844"/>
    </source>
</evidence>
<gene>
    <name evidence="10" type="ORF">IB211_02940</name>
</gene>
<dbReference type="eggNOG" id="COG1387">
    <property type="taxonomic scope" value="Bacteria"/>
</dbReference>
<dbReference type="PANTHER" id="PTHR21039">
    <property type="entry name" value="HISTIDINOL PHOSPHATASE-RELATED"/>
    <property type="match status" value="1"/>
</dbReference>
<comment type="pathway">
    <text evidence="1 8">Amino-acid biosynthesis; L-histidine biosynthesis; L-histidine from 5-phospho-alpha-D-ribose 1-diphosphate: step 8/9.</text>
</comment>
<evidence type="ECO:0000313" key="10">
    <source>
        <dbReference type="EMBL" id="ALP95331.1"/>
    </source>
</evidence>